<organism evidence="3 4">
    <name type="scientific">Arthroderma otae (strain ATCC MYA-4605 / CBS 113480)</name>
    <name type="common">Microsporum canis</name>
    <dbReference type="NCBI Taxonomy" id="554155"/>
    <lineage>
        <taxon>Eukaryota</taxon>
        <taxon>Fungi</taxon>
        <taxon>Dikarya</taxon>
        <taxon>Ascomycota</taxon>
        <taxon>Pezizomycotina</taxon>
        <taxon>Eurotiomycetes</taxon>
        <taxon>Eurotiomycetidae</taxon>
        <taxon>Onygenales</taxon>
        <taxon>Arthrodermataceae</taxon>
        <taxon>Microsporum</taxon>
    </lineage>
</organism>
<proteinExistence type="predicted"/>
<dbReference type="PROSITE" id="PS50172">
    <property type="entry name" value="BRCT"/>
    <property type="match status" value="1"/>
</dbReference>
<feature type="region of interest" description="Disordered" evidence="1">
    <location>
        <begin position="746"/>
        <end position="915"/>
    </location>
</feature>
<dbReference type="GeneID" id="9222847"/>
<feature type="compositionally biased region" description="Polar residues" evidence="1">
    <location>
        <begin position="794"/>
        <end position="810"/>
    </location>
</feature>
<evidence type="ECO:0000313" key="4">
    <source>
        <dbReference type="Proteomes" id="UP000002035"/>
    </source>
</evidence>
<feature type="compositionally biased region" description="Basic and acidic residues" evidence="1">
    <location>
        <begin position="278"/>
        <end position="295"/>
    </location>
</feature>
<dbReference type="VEuPathDB" id="FungiDB:MCYG_02651"/>
<gene>
    <name evidence="3" type="ORF">MCYG_02651</name>
</gene>
<feature type="region of interest" description="Disordered" evidence="1">
    <location>
        <begin position="1091"/>
        <end position="1135"/>
    </location>
</feature>
<feature type="compositionally biased region" description="Basic residues" evidence="1">
    <location>
        <begin position="138"/>
        <end position="147"/>
    </location>
</feature>
<dbReference type="EMBL" id="DS995702">
    <property type="protein sequence ID" value="EEQ29832.1"/>
    <property type="molecule type" value="Genomic_DNA"/>
</dbReference>
<dbReference type="HOGENOM" id="CLU_003029_0_0_1"/>
<dbReference type="InterPro" id="IPR022047">
    <property type="entry name" value="Microcephalin-like"/>
</dbReference>
<feature type="compositionally biased region" description="Pro residues" evidence="1">
    <location>
        <begin position="467"/>
        <end position="481"/>
    </location>
</feature>
<name>C5FGE7_ARTOC</name>
<dbReference type="RefSeq" id="XP_002849717.1">
    <property type="nucleotide sequence ID" value="XM_002849671.1"/>
</dbReference>
<evidence type="ECO:0000259" key="2">
    <source>
        <dbReference type="PROSITE" id="PS50172"/>
    </source>
</evidence>
<sequence>MARRAMETEAATPQSPPKRVTRARVRSTTTKEEAKVTATASTTTTTTAKRGRPRTKPDTSAVPSKAKTASASDDLKKRGRRTASTKTAACSLDDADNSSDDEMNIVSIRATAATRSSTRRMATSTSCNSSVASEPKKRASRVTRKKPQPVAADVSEPQDLDDDDDDELAENIQPAKQKTVKITTAAARKAKAPAVSKTAKAPSRPAAKLSALSSTKPEPPVTAKAKPAAVKKKVTFLDITEHSDKENQPLVESSKCKGRPETGLTAKPVRRGTSTRQKPLDVNEDRPERKKEPLSPKKATQVAKSGSSGSSGEDEDDVFSSKRHSKSPQQSPAKTSSVPSSFASPARRIDFTQAARPVSQGPAASDRDTATPSKSENTLFASTELRSSPAKRPPPSPFQPAIKESPRKAPIFRNEPRPGQEMVGQPKVSPFKVSPKKGPGMSFIQPSLDAPLSPTKTRTSPLKSPARRPPSPMKMPPPPPASERSPVQIYSPQAHKSINTHSNREGTSDGFMEEMDVSTICGADQNVLDENIDTTESQLYSLRLQSPTCDSFTEETTTPNRRETVLRYDGVDMDTCINDAPPASLPRLEPPHPQDFVYRDEMIHEDSDGEFEASPTKQPLWRSNFRSESPEIAFKNQDLSTAELGYTPLADKLNRWAASSPEKQRPRKYQRRGLFSPDVHYDSDRISTQVPERRRSSRIHQFQSSRESIKSIVEDEVPAIEDLSIHTDPSTSLEDEDIADSIAYEESTVDSPLRSRSSHTALTDQLSECSESYGDENSPPTITINSALFEENVESPTASPLESKPISMSVTPVRRNPDYPRTIHTVSKVPLKGESDESIKVPRKRTRSLCSNTTSPTPILIKSRTLPSPSKSRTPLKSITPASPEDNFMLPERPKVGTWSGRISPVKHRSPVKEKGGESEVLKGAVVYVDVHTAEGADASGIFIELLSQMGARCVKSWKWNPRTSLSPVDGAEPQDSPKVGITHVIHKDGGVRTLQKVREANGVVKCVGVGWVLDCERENRWVDEANYAVDISMIPRGGNKRRKSMEPRALSNQHGILAKLDSSTSSSNSRRLGANMETLQELRRLSPIPRLHPSRRDSIDPTAFEHGGFDDSENIDTPRRPQTPSNFLEAEEPQTPVGEYSYSFDFDGTAPPSPTTPYYLSEGAKLIQQTCPPKQLRQGLFPISGNIDEEKSEKLRIRLEAARRKSLVWKPRVGSPLGKGYM</sequence>
<dbReference type="PANTHER" id="PTHR14625">
    <property type="entry name" value="MICROCEPHALIN"/>
    <property type="match status" value="1"/>
</dbReference>
<feature type="compositionally biased region" description="Low complexity" evidence="1">
    <location>
        <begin position="426"/>
        <end position="440"/>
    </location>
</feature>
<feature type="compositionally biased region" description="Low complexity" evidence="1">
    <location>
        <begin position="36"/>
        <end position="48"/>
    </location>
</feature>
<dbReference type="OrthoDB" id="2384350at2759"/>
<evidence type="ECO:0000313" key="3">
    <source>
        <dbReference type="EMBL" id="EEQ29832.1"/>
    </source>
</evidence>
<dbReference type="Gene3D" id="3.40.50.10190">
    <property type="entry name" value="BRCT domain"/>
    <property type="match status" value="1"/>
</dbReference>
<feature type="compositionally biased region" description="Polar residues" evidence="1">
    <location>
        <begin position="754"/>
        <end position="770"/>
    </location>
</feature>
<feature type="compositionally biased region" description="Polar residues" evidence="1">
    <location>
        <begin position="327"/>
        <end position="343"/>
    </location>
</feature>
<feature type="compositionally biased region" description="Low complexity" evidence="1">
    <location>
        <begin position="109"/>
        <end position="126"/>
    </location>
</feature>
<accession>C5FGE7</accession>
<feature type="region of interest" description="Disordered" evidence="1">
    <location>
        <begin position="658"/>
        <end position="702"/>
    </location>
</feature>
<feature type="domain" description="BRCT" evidence="2">
    <location>
        <begin position="917"/>
        <end position="1030"/>
    </location>
</feature>
<dbReference type="SUPFAM" id="SSF52113">
    <property type="entry name" value="BRCT domain"/>
    <property type="match status" value="1"/>
</dbReference>
<dbReference type="CDD" id="cd17716">
    <property type="entry name" value="BRCT_microcephalin_rpt1"/>
    <property type="match status" value="1"/>
</dbReference>
<dbReference type="InterPro" id="IPR036420">
    <property type="entry name" value="BRCT_dom_sf"/>
</dbReference>
<evidence type="ECO:0000256" key="1">
    <source>
        <dbReference type="SAM" id="MobiDB-lite"/>
    </source>
</evidence>
<feature type="compositionally biased region" description="Acidic residues" evidence="1">
    <location>
        <begin position="156"/>
        <end position="169"/>
    </location>
</feature>
<dbReference type="Proteomes" id="UP000002035">
    <property type="component" value="Unassembled WGS sequence"/>
</dbReference>
<dbReference type="PANTHER" id="PTHR14625:SF3">
    <property type="entry name" value="MICROCEPHALIN"/>
    <property type="match status" value="1"/>
</dbReference>
<reference evidence="4" key="1">
    <citation type="journal article" date="2012" name="MBio">
        <title>Comparative genome analysis of Trichophyton rubrum and related dermatophytes reveals candidate genes involved in infection.</title>
        <authorList>
            <person name="Martinez D.A."/>
            <person name="Oliver B.G."/>
            <person name="Graeser Y."/>
            <person name="Goldberg J.M."/>
            <person name="Li W."/>
            <person name="Martinez-Rossi N.M."/>
            <person name="Monod M."/>
            <person name="Shelest E."/>
            <person name="Barton R.C."/>
            <person name="Birch E."/>
            <person name="Brakhage A.A."/>
            <person name="Chen Z."/>
            <person name="Gurr S.J."/>
            <person name="Heiman D."/>
            <person name="Heitman J."/>
            <person name="Kosti I."/>
            <person name="Rossi A."/>
            <person name="Saif S."/>
            <person name="Samalova M."/>
            <person name="Saunders C.W."/>
            <person name="Shea T."/>
            <person name="Summerbell R.C."/>
            <person name="Xu J."/>
            <person name="Young S."/>
            <person name="Zeng Q."/>
            <person name="Birren B.W."/>
            <person name="Cuomo C.A."/>
            <person name="White T.C."/>
        </authorList>
    </citation>
    <scope>NUCLEOTIDE SEQUENCE [LARGE SCALE GENOMIC DNA]</scope>
    <source>
        <strain evidence="4">ATCC MYA-4605 / CBS 113480</strain>
    </source>
</reference>
<dbReference type="GO" id="GO:0000278">
    <property type="term" value="P:mitotic cell cycle"/>
    <property type="evidence" value="ECO:0007669"/>
    <property type="project" value="TreeGrafter"/>
</dbReference>
<dbReference type="AlphaFoldDB" id="C5FGE7"/>
<dbReference type="InterPro" id="IPR001357">
    <property type="entry name" value="BRCT_dom"/>
</dbReference>
<keyword evidence="4" id="KW-1185">Reference proteome</keyword>
<dbReference type="OMA" id="FTPGHNS"/>
<feature type="compositionally biased region" description="Polar residues" evidence="1">
    <location>
        <begin position="370"/>
        <end position="386"/>
    </location>
</feature>
<protein>
    <recommendedName>
        <fullName evidence="2">BRCT domain-containing protein</fullName>
    </recommendedName>
</protein>
<feature type="compositionally biased region" description="Basic and acidic residues" evidence="1">
    <location>
        <begin position="831"/>
        <end position="840"/>
    </location>
</feature>
<feature type="compositionally biased region" description="Polar residues" evidence="1">
    <location>
        <begin position="848"/>
        <end position="857"/>
    </location>
</feature>
<feature type="compositionally biased region" description="Acidic residues" evidence="1">
    <location>
        <begin position="93"/>
        <end position="103"/>
    </location>
</feature>
<dbReference type="eggNOG" id="ENOG502S1CP">
    <property type="taxonomic scope" value="Eukaryota"/>
</dbReference>
<feature type="region of interest" description="Disordered" evidence="1">
    <location>
        <begin position="1"/>
        <end position="486"/>
    </location>
</feature>
<dbReference type="STRING" id="554155.C5FGE7"/>
<feature type="compositionally biased region" description="Polar residues" evidence="1">
    <location>
        <begin position="865"/>
        <end position="881"/>
    </location>
</feature>